<dbReference type="AlphaFoldDB" id="T1KY92"/>
<keyword evidence="2" id="KW-1185">Reference proteome</keyword>
<reference evidence="1" key="2">
    <citation type="submission" date="2015-06" db="UniProtKB">
        <authorList>
            <consortium name="EnsemblMetazoa"/>
        </authorList>
    </citation>
    <scope>IDENTIFICATION</scope>
</reference>
<name>T1KY92_TETUR</name>
<accession>T1KY92</accession>
<dbReference type="Proteomes" id="UP000015104">
    <property type="component" value="Unassembled WGS sequence"/>
</dbReference>
<dbReference type="EMBL" id="CAEY01000701">
    <property type="status" value="NOT_ANNOTATED_CDS"/>
    <property type="molecule type" value="Genomic_DNA"/>
</dbReference>
<dbReference type="HOGENOM" id="CLU_2161574_0_0_1"/>
<evidence type="ECO:0000313" key="1">
    <source>
        <dbReference type="EnsemblMetazoa" id="tetur270g00010.1"/>
    </source>
</evidence>
<proteinExistence type="predicted"/>
<reference evidence="2" key="1">
    <citation type="submission" date="2011-08" db="EMBL/GenBank/DDBJ databases">
        <authorList>
            <person name="Rombauts S."/>
        </authorList>
    </citation>
    <scope>NUCLEOTIDE SEQUENCE</scope>
    <source>
        <strain evidence="2">London</strain>
    </source>
</reference>
<dbReference type="EnsemblMetazoa" id="tetur270g00010.1">
    <property type="protein sequence ID" value="tetur270g00010.1"/>
    <property type="gene ID" value="tetur270g00010"/>
</dbReference>
<sequence>MATNSTSITRITTVEEVEEPVARTSTSSEAAHIDGYYDVEKFTHCFRAVRNYETHAELWAVARWKTTPLNLSAGGAEKVVDALTKWLNMKKPALTQVHQTQLRCLGLYLTR</sequence>
<protein>
    <submittedName>
        <fullName evidence="1">Uncharacterized protein</fullName>
    </submittedName>
</protein>
<organism evidence="1 2">
    <name type="scientific">Tetranychus urticae</name>
    <name type="common">Two-spotted spider mite</name>
    <dbReference type="NCBI Taxonomy" id="32264"/>
    <lineage>
        <taxon>Eukaryota</taxon>
        <taxon>Metazoa</taxon>
        <taxon>Ecdysozoa</taxon>
        <taxon>Arthropoda</taxon>
        <taxon>Chelicerata</taxon>
        <taxon>Arachnida</taxon>
        <taxon>Acari</taxon>
        <taxon>Acariformes</taxon>
        <taxon>Trombidiformes</taxon>
        <taxon>Prostigmata</taxon>
        <taxon>Eleutherengona</taxon>
        <taxon>Raphignathae</taxon>
        <taxon>Tetranychoidea</taxon>
        <taxon>Tetranychidae</taxon>
        <taxon>Tetranychus</taxon>
    </lineage>
</organism>
<evidence type="ECO:0000313" key="2">
    <source>
        <dbReference type="Proteomes" id="UP000015104"/>
    </source>
</evidence>